<accession>A0A5N5D379</accession>
<dbReference type="EMBL" id="VCHE01000084">
    <property type="protein sequence ID" value="KAB2572125.1"/>
    <property type="molecule type" value="Genomic_DNA"/>
</dbReference>
<evidence type="ECO:0000256" key="2">
    <source>
        <dbReference type="SAM" id="Phobius"/>
    </source>
</evidence>
<keyword evidence="2" id="KW-1133">Transmembrane helix</keyword>
<evidence type="ECO:0000313" key="3">
    <source>
        <dbReference type="EMBL" id="KAB2572125.1"/>
    </source>
</evidence>
<comment type="caution">
    <text evidence="3">The sequence shown here is derived from an EMBL/GenBank/DDBJ whole genome shotgun (WGS) entry which is preliminary data.</text>
</comment>
<sequence length="155" mass="16754">MLPVLTRTAAARAARRPVLPRIRPGTTTTPPAALRKESTQANPPAKDLFTRFAKLDPELYGILAVTLGAVGVFGYFVAGNPTTSSDARPVPAVPGSEPWRTEGAHGKYMYYPGGDPHNAPREAPTALNVAVLPKVNLPKELHEKYNKYGKDGYDF</sequence>
<feature type="compositionally biased region" description="Low complexity" evidence="1">
    <location>
        <begin position="13"/>
        <end position="31"/>
    </location>
</feature>
<feature type="region of interest" description="Disordered" evidence="1">
    <location>
        <begin position="13"/>
        <end position="42"/>
    </location>
</feature>
<gene>
    <name evidence="3" type="ORF">DBV05_g9203</name>
</gene>
<organism evidence="3 4">
    <name type="scientific">Lasiodiplodia theobromae</name>
    <dbReference type="NCBI Taxonomy" id="45133"/>
    <lineage>
        <taxon>Eukaryota</taxon>
        <taxon>Fungi</taxon>
        <taxon>Dikarya</taxon>
        <taxon>Ascomycota</taxon>
        <taxon>Pezizomycotina</taxon>
        <taxon>Dothideomycetes</taxon>
        <taxon>Dothideomycetes incertae sedis</taxon>
        <taxon>Botryosphaeriales</taxon>
        <taxon>Botryosphaeriaceae</taxon>
        <taxon>Lasiodiplodia</taxon>
    </lineage>
</organism>
<evidence type="ECO:0000313" key="4">
    <source>
        <dbReference type="Proteomes" id="UP000325902"/>
    </source>
</evidence>
<dbReference type="InterPro" id="IPR039965">
    <property type="entry name" value="C3H7.08c"/>
</dbReference>
<keyword evidence="2" id="KW-0472">Membrane</keyword>
<dbReference type="AlphaFoldDB" id="A0A5N5D379"/>
<keyword evidence="2" id="KW-0812">Transmembrane</keyword>
<reference evidence="3 4" key="1">
    <citation type="journal article" date="2019" name="Sci. Rep.">
        <title>A multi-omics analysis of the grapevine pathogen Lasiodiplodia theobromae reveals that temperature affects the expression of virulence- and pathogenicity-related genes.</title>
        <authorList>
            <person name="Felix C."/>
            <person name="Meneses R."/>
            <person name="Goncalves M.F.M."/>
            <person name="Tilleman L."/>
            <person name="Duarte A.S."/>
            <person name="Jorrin-Novo J.V."/>
            <person name="Van de Peer Y."/>
            <person name="Deforce D."/>
            <person name="Van Nieuwerburgh F."/>
            <person name="Esteves A.C."/>
            <person name="Alves A."/>
        </authorList>
    </citation>
    <scope>NUCLEOTIDE SEQUENCE [LARGE SCALE GENOMIC DNA]</scope>
    <source>
        <strain evidence="3 4">LA-SOL3</strain>
    </source>
</reference>
<dbReference type="PANTHER" id="PTHR40466">
    <property type="entry name" value="EXPRESSED PROTEIN"/>
    <property type="match status" value="1"/>
</dbReference>
<feature type="transmembrane region" description="Helical" evidence="2">
    <location>
        <begin position="59"/>
        <end position="78"/>
    </location>
</feature>
<dbReference type="OrthoDB" id="3141857at2759"/>
<name>A0A5N5D379_9PEZI</name>
<dbReference type="Proteomes" id="UP000325902">
    <property type="component" value="Unassembled WGS sequence"/>
</dbReference>
<proteinExistence type="predicted"/>
<dbReference type="PANTHER" id="PTHR40466:SF1">
    <property type="entry name" value="FUNGAL PROTEIN"/>
    <property type="match status" value="1"/>
</dbReference>
<keyword evidence="4" id="KW-1185">Reference proteome</keyword>
<protein>
    <submittedName>
        <fullName evidence="3">Uncharacterized protein</fullName>
    </submittedName>
</protein>
<evidence type="ECO:0000256" key="1">
    <source>
        <dbReference type="SAM" id="MobiDB-lite"/>
    </source>
</evidence>